<gene>
    <name evidence="1" type="ORF">VPK24_17760</name>
</gene>
<proteinExistence type="predicted"/>
<evidence type="ECO:0008006" key="3">
    <source>
        <dbReference type="Google" id="ProtNLM"/>
    </source>
</evidence>
<reference evidence="2" key="1">
    <citation type="journal article" date="2024" name="Algal Res.">
        <title>Biochemical, toxicological and genomic investigation of a high-biomass producing Limnothrix strain isolated from Italian shallow drinking water reservoir.</title>
        <authorList>
            <person name="Simonazzi M."/>
            <person name="Shishido T.K."/>
            <person name="Delbaje E."/>
            <person name="Wahlsten M."/>
            <person name="Fewer D.P."/>
            <person name="Sivonen K."/>
            <person name="Pezzolesi L."/>
            <person name="Pistocchi R."/>
        </authorList>
    </citation>
    <scope>NUCLEOTIDE SEQUENCE [LARGE SCALE GENOMIC DNA]</scope>
    <source>
        <strain evidence="2">LRLZ20PSL1</strain>
    </source>
</reference>
<evidence type="ECO:0000313" key="2">
    <source>
        <dbReference type="Proteomes" id="UP001604335"/>
    </source>
</evidence>
<evidence type="ECO:0000313" key="1">
    <source>
        <dbReference type="EMBL" id="MFG3819496.1"/>
    </source>
</evidence>
<name>A0ABW7CI78_9CYAN</name>
<organism evidence="1 2">
    <name type="scientific">Limnothrix redekei LRLZ20PSL1</name>
    <dbReference type="NCBI Taxonomy" id="3112953"/>
    <lineage>
        <taxon>Bacteria</taxon>
        <taxon>Bacillati</taxon>
        <taxon>Cyanobacteriota</taxon>
        <taxon>Cyanophyceae</taxon>
        <taxon>Pseudanabaenales</taxon>
        <taxon>Pseudanabaenaceae</taxon>
        <taxon>Limnothrix</taxon>
    </lineage>
</organism>
<sequence length="140" mass="15299">MTATLSPTERQDYQTLLAEYGPGLRAIDALDQHDGDLISAVETLWNQSETPSTFGRGQKLWETLLKVLRKELCGNEGVRAQFQEYTKNPGSAPLLTGLIVSVTTAAGLPIDPAISTIVVLYLLKIGLNVFCEYTEPKSES</sequence>
<accession>A0ABW7CI78</accession>
<protein>
    <recommendedName>
        <fullName evidence="3">DUF3944 domain-containing protein</fullName>
    </recommendedName>
</protein>
<dbReference type="EMBL" id="JAZAQF010000094">
    <property type="protein sequence ID" value="MFG3819496.1"/>
    <property type="molecule type" value="Genomic_DNA"/>
</dbReference>
<dbReference type="Proteomes" id="UP001604335">
    <property type="component" value="Unassembled WGS sequence"/>
</dbReference>
<keyword evidence="2" id="KW-1185">Reference proteome</keyword>
<comment type="caution">
    <text evidence="1">The sequence shown here is derived from an EMBL/GenBank/DDBJ whole genome shotgun (WGS) entry which is preliminary data.</text>
</comment>